<sequence length="134" mass="14765">MKKLILLFSLLFLTQPLWAADLAKLGPNKKTEFVSKHHLFIAQAPLVPVVVGEAEFEITLTDQAGQAFSGFTLEPASLEMPGMAMKALPVQVTPIAPNRFKVHLTTEMAGLWQVRLPLTAGGQKDWVLIKFVVQ</sequence>
<feature type="domain" description="YtkA-like" evidence="2">
    <location>
        <begin position="48"/>
        <end position="116"/>
    </location>
</feature>
<organism evidence="3 4">
    <name type="scientific">Candidatus Lambdaproteobacteria bacterium RIFOXYD2_FULL_50_16</name>
    <dbReference type="NCBI Taxonomy" id="1817772"/>
    <lineage>
        <taxon>Bacteria</taxon>
        <taxon>Pseudomonadati</taxon>
        <taxon>Pseudomonadota</taxon>
        <taxon>Candidatus Lambdaproteobacteria</taxon>
    </lineage>
</organism>
<dbReference type="EMBL" id="MFNE01000029">
    <property type="protein sequence ID" value="OGG95017.1"/>
    <property type="molecule type" value="Genomic_DNA"/>
</dbReference>
<keyword evidence="1" id="KW-0732">Signal</keyword>
<proteinExistence type="predicted"/>
<evidence type="ECO:0000313" key="4">
    <source>
        <dbReference type="Proteomes" id="UP000178449"/>
    </source>
</evidence>
<dbReference type="STRING" id="1817772.A2527_12655"/>
<feature type="chain" id="PRO_5009524586" description="YtkA-like domain-containing protein" evidence="1">
    <location>
        <begin position="20"/>
        <end position="134"/>
    </location>
</feature>
<feature type="signal peptide" evidence="1">
    <location>
        <begin position="1"/>
        <end position="19"/>
    </location>
</feature>
<dbReference type="InterPro" id="IPR032693">
    <property type="entry name" value="YtkA-like_dom"/>
</dbReference>
<gene>
    <name evidence="3" type="ORF">A2527_12655</name>
</gene>
<protein>
    <recommendedName>
        <fullName evidence="2">YtkA-like domain-containing protein</fullName>
    </recommendedName>
</protein>
<name>A0A1F6GA74_9PROT</name>
<evidence type="ECO:0000313" key="3">
    <source>
        <dbReference type="EMBL" id="OGG95017.1"/>
    </source>
</evidence>
<reference evidence="3 4" key="1">
    <citation type="journal article" date="2016" name="Nat. Commun.">
        <title>Thousands of microbial genomes shed light on interconnected biogeochemical processes in an aquifer system.</title>
        <authorList>
            <person name="Anantharaman K."/>
            <person name="Brown C.T."/>
            <person name="Hug L.A."/>
            <person name="Sharon I."/>
            <person name="Castelle C.J."/>
            <person name="Probst A.J."/>
            <person name="Thomas B.C."/>
            <person name="Singh A."/>
            <person name="Wilkins M.J."/>
            <person name="Karaoz U."/>
            <person name="Brodie E.L."/>
            <person name="Williams K.H."/>
            <person name="Hubbard S.S."/>
            <person name="Banfield J.F."/>
        </authorList>
    </citation>
    <scope>NUCLEOTIDE SEQUENCE [LARGE SCALE GENOMIC DNA]</scope>
</reference>
<dbReference type="AlphaFoldDB" id="A0A1F6GA74"/>
<comment type="caution">
    <text evidence="3">The sequence shown here is derived from an EMBL/GenBank/DDBJ whole genome shotgun (WGS) entry which is preliminary data.</text>
</comment>
<accession>A0A1F6GA74</accession>
<evidence type="ECO:0000256" key="1">
    <source>
        <dbReference type="SAM" id="SignalP"/>
    </source>
</evidence>
<dbReference type="Pfam" id="PF13115">
    <property type="entry name" value="YtkA"/>
    <property type="match status" value="1"/>
</dbReference>
<dbReference type="Proteomes" id="UP000178449">
    <property type="component" value="Unassembled WGS sequence"/>
</dbReference>
<evidence type="ECO:0000259" key="2">
    <source>
        <dbReference type="Pfam" id="PF13115"/>
    </source>
</evidence>